<sequence length="1590" mass="180892">MKNLYINFICVLLICISHLTLQSPTTEDYSFSQTNFLFQPSTSNVYLESETDTSQLRVREDGSLQAFQLITKKTSVTSPPISSSCGKMVASCYSDPNQEKNFLTNQPIDLTKKKQLYLTLGARSDDCPILVDPLKYSSFFGGTQNDIVTDFYLSSYSLDFSIVFVGTTASPDLPKFGGLSNIALPQADQQQRLMFLTSFDVSGGILVSTYFGGIIGKNKTAESQFIIPRQIIRSTRSSFWVVGSTNMNSLPMSVNSFEGSLLEKETGFILHLNKDCDSILYSTLFGGDSKNSVTRLMSIGQDRWNQYIFVAGITNSTSSSMYKNSLQPIDSFNEKSKFSIYFGAIETFSDSSSLLFGTVIGGTDTDILQSMSLAMITQGQEYSCWLAGKTKSMDFFDYYNHTISPDVTLVNNNKENNDNYTAFFLNIEITDQATTPNLLAGGFLSFPYDESIIHITHDYSRETREKTIASSHITICGYTRNWDTFGSMNDWVVKPDWVTEKMSETEGDKNDGVGNKKMNNGNTEVGFVARINPNGTLIEFAFLFGCENGITRLTFNSPNITDVFAVSGFSNCQNKLQMNYNIWDHISPKDYTIDDYEFKYFVLKINSTTIINNSFQNDPENVVFSSYIDGVSFPIMNNDGNGYDNNNNNNNNYFEGKDYNLDDIPNGVIIGNSGNIYMVKTIYQSDYYPEQIPITQNSILDNGYGNSTVIFRVYTGFNCHPGSFLKTTNESIDVSSYKLCYPALSGSYSVGFNSEESILCESGAYQNQVGTTSCLKCKNDTYSITGQSECVKSGINPAPRVWITSVGTENMVVEWTLGEIEPFVINSNNDNDNVNSKEEDVGGKDLIENNNALNNYHFLNNPLNNDDRGILDDNGINNLYFNVKITSPRLFVYYLLLNASSLELNNNKFHYSFEKLIPTTRYYITIRSFTLSPTKKISSWSQESSCLTLPYPYRVSYNSIQLEPGYNYINVTWGKPFEIEDDPIIQYFISYYKENEITNHKHVITTNTNTMITDLELGKRYHVAVLATNKAGQGPQSLFKVTKTQMQIPTMIEIKQSIPAPNSILLNFNPPNERGSTIDKYKYEIISPIKKSEIIPINKVTSSKNFKEITITGLESRTTYKVSIFAHNSIGWSDSYYFEFSTNKKSFWDMILIIVVIVLLLIIILIILIQKNLLFRKKRKSKIKKLIKDQKLKFEKLFLNSLHPTGETLIFNQIEERKIHDLLLDIDSGKCVKLGSKSYVLLNTKSKNELFFCKETIEFEETIYRGIWKQFLVKPQKIPFIKFIGSSDLLNTTTQTTNSIRNHNYQIHDEKNWLLNSNNNNNNNNILSDTGTDSDFDSKFDLDNNNDNNNSIIIGNDEEENKLDNNSNDNNNTRFIRKKKIIALEYLPYNLDEYIIKRKEDDIPFTDKEKVFIAYNLFTCLLFLHKNGIIHRDIKPRNIIIGFDGYLRIVDFDTAILLLKGQSQFRDAFVGTHEFFDPFCRYSFDEERGEANYTYTAANDIYALGKTLQKIDYMISDSEIEIEIAKIFGVNELPPKKKKIEKSKIDIEISEKEDKEISPLTKIISLCLSSLEIRPSLEELLNMVNNLFDY</sequence>
<dbReference type="SUPFAM" id="SSF49265">
    <property type="entry name" value="Fibronectin type III"/>
    <property type="match status" value="2"/>
</dbReference>
<feature type="chain" id="PRO_5043462571" evidence="7">
    <location>
        <begin position="23"/>
        <end position="1590"/>
    </location>
</feature>
<keyword evidence="2" id="KW-0677">Repeat</keyword>
<dbReference type="InterPro" id="IPR008271">
    <property type="entry name" value="Ser/Thr_kinase_AS"/>
</dbReference>
<evidence type="ECO:0000313" key="10">
    <source>
        <dbReference type="EMBL" id="KAJ3434596.1"/>
    </source>
</evidence>
<dbReference type="InterPro" id="IPR011009">
    <property type="entry name" value="Kinase-like_dom_sf"/>
</dbReference>
<proteinExistence type="predicted"/>
<dbReference type="Pfam" id="PF00069">
    <property type="entry name" value="Pkinase"/>
    <property type="match status" value="1"/>
</dbReference>
<dbReference type="SMART" id="SM00220">
    <property type="entry name" value="S_TKc"/>
    <property type="match status" value="1"/>
</dbReference>
<protein>
    <submittedName>
        <fullName evidence="10">Mitogen-activated protein kinase kinase kinase 20-related</fullName>
    </submittedName>
</protein>
<dbReference type="SUPFAM" id="SSF56112">
    <property type="entry name" value="Protein kinase-like (PK-like)"/>
    <property type="match status" value="1"/>
</dbReference>
<evidence type="ECO:0000259" key="9">
    <source>
        <dbReference type="PROSITE" id="PS50853"/>
    </source>
</evidence>
<dbReference type="SMART" id="SM01411">
    <property type="entry name" value="Ephrin_rec_like"/>
    <property type="match status" value="1"/>
</dbReference>
<keyword evidence="6" id="KW-0812">Transmembrane</keyword>
<dbReference type="GO" id="GO:0009897">
    <property type="term" value="C:external side of plasma membrane"/>
    <property type="evidence" value="ECO:0007669"/>
    <property type="project" value="TreeGrafter"/>
</dbReference>
<dbReference type="InterPro" id="IPR000719">
    <property type="entry name" value="Prot_kinase_dom"/>
</dbReference>
<dbReference type="PROSITE" id="PS50011">
    <property type="entry name" value="PROTEIN_KINASE_DOM"/>
    <property type="match status" value="1"/>
</dbReference>
<dbReference type="InterPro" id="IPR036116">
    <property type="entry name" value="FN3_sf"/>
</dbReference>
<dbReference type="Proteomes" id="UP001146793">
    <property type="component" value="Unassembled WGS sequence"/>
</dbReference>
<keyword evidence="6" id="KW-0472">Membrane</keyword>
<dbReference type="GO" id="GO:0019955">
    <property type="term" value="F:cytokine binding"/>
    <property type="evidence" value="ECO:0007669"/>
    <property type="project" value="TreeGrafter"/>
</dbReference>
<dbReference type="PROSITE" id="PS00108">
    <property type="entry name" value="PROTEIN_KINASE_ST"/>
    <property type="match status" value="1"/>
</dbReference>
<evidence type="ECO:0000256" key="1">
    <source>
        <dbReference type="ARBA" id="ARBA00022729"/>
    </source>
</evidence>
<keyword evidence="6" id="KW-1133">Transmembrane helix</keyword>
<dbReference type="Gene3D" id="1.10.510.10">
    <property type="entry name" value="Transferase(Phosphotransferase) domain 1"/>
    <property type="match status" value="1"/>
</dbReference>
<evidence type="ECO:0000256" key="2">
    <source>
        <dbReference type="ARBA" id="ARBA00022737"/>
    </source>
</evidence>
<keyword evidence="10" id="KW-0808">Transferase</keyword>
<evidence type="ECO:0000256" key="5">
    <source>
        <dbReference type="ARBA" id="ARBA00023180"/>
    </source>
</evidence>
<dbReference type="GO" id="GO:0004896">
    <property type="term" value="F:cytokine receptor activity"/>
    <property type="evidence" value="ECO:0007669"/>
    <property type="project" value="TreeGrafter"/>
</dbReference>
<feature type="domain" description="Fibronectin type-III" evidence="9">
    <location>
        <begin position="1048"/>
        <end position="1145"/>
    </location>
</feature>
<dbReference type="PROSITE" id="PS50853">
    <property type="entry name" value="FN3"/>
    <property type="match status" value="2"/>
</dbReference>
<evidence type="ECO:0000256" key="6">
    <source>
        <dbReference type="SAM" id="Phobius"/>
    </source>
</evidence>
<organism evidence="10 11">
    <name type="scientific">Anaeramoeba flamelloides</name>
    <dbReference type="NCBI Taxonomy" id="1746091"/>
    <lineage>
        <taxon>Eukaryota</taxon>
        <taxon>Metamonada</taxon>
        <taxon>Anaeramoebidae</taxon>
        <taxon>Anaeramoeba</taxon>
    </lineage>
</organism>
<feature type="transmembrane region" description="Helical" evidence="6">
    <location>
        <begin position="1147"/>
        <end position="1169"/>
    </location>
</feature>
<gene>
    <name evidence="10" type="ORF">M0812_01714</name>
</gene>
<reference evidence="10" key="1">
    <citation type="submission" date="2022-08" db="EMBL/GenBank/DDBJ databases">
        <title>Novel sulphate-reducing endosymbionts in the free-living metamonad Anaeramoeba.</title>
        <authorList>
            <person name="Jerlstrom-Hultqvist J."/>
            <person name="Cepicka I."/>
            <person name="Gallot-Lavallee L."/>
            <person name="Salas-Leiva D."/>
            <person name="Curtis B.A."/>
            <person name="Zahonova K."/>
            <person name="Pipaliya S."/>
            <person name="Dacks J."/>
            <person name="Roger A.J."/>
        </authorList>
    </citation>
    <scope>NUCLEOTIDE SEQUENCE</scope>
    <source>
        <strain evidence="10">Busselton2</strain>
    </source>
</reference>
<keyword evidence="5" id="KW-0325">Glycoprotein</keyword>
<keyword evidence="10" id="KW-0418">Kinase</keyword>
<dbReference type="SMART" id="SM00060">
    <property type="entry name" value="FN3"/>
    <property type="match status" value="3"/>
</dbReference>
<dbReference type="GO" id="GO:0005524">
    <property type="term" value="F:ATP binding"/>
    <property type="evidence" value="ECO:0007669"/>
    <property type="project" value="InterPro"/>
</dbReference>
<keyword evidence="1 7" id="KW-0732">Signal</keyword>
<dbReference type="Pfam" id="PF00041">
    <property type="entry name" value="fn3"/>
    <property type="match status" value="2"/>
</dbReference>
<feature type="domain" description="Protein kinase" evidence="8">
    <location>
        <begin position="1257"/>
        <end position="1588"/>
    </location>
</feature>
<accession>A0AAV7YXR7</accession>
<dbReference type="PANTHER" id="PTHR23036">
    <property type="entry name" value="CYTOKINE RECEPTOR"/>
    <property type="match status" value="1"/>
</dbReference>
<keyword evidence="4" id="KW-0675">Receptor</keyword>
<feature type="signal peptide" evidence="7">
    <location>
        <begin position="1"/>
        <end position="22"/>
    </location>
</feature>
<dbReference type="InterPro" id="IPR003961">
    <property type="entry name" value="FN3_dom"/>
</dbReference>
<dbReference type="EMBL" id="JANTQA010000042">
    <property type="protein sequence ID" value="KAJ3434596.1"/>
    <property type="molecule type" value="Genomic_DNA"/>
</dbReference>
<evidence type="ECO:0000256" key="4">
    <source>
        <dbReference type="ARBA" id="ARBA00023170"/>
    </source>
</evidence>
<dbReference type="InterPro" id="IPR050379">
    <property type="entry name" value="Type-I_Cytokine_Rcpt"/>
</dbReference>
<dbReference type="Gene3D" id="2.60.40.10">
    <property type="entry name" value="Immunoglobulins"/>
    <property type="match status" value="2"/>
</dbReference>
<evidence type="ECO:0000313" key="11">
    <source>
        <dbReference type="Proteomes" id="UP001146793"/>
    </source>
</evidence>
<dbReference type="InterPro" id="IPR013783">
    <property type="entry name" value="Ig-like_fold"/>
</dbReference>
<feature type="domain" description="Fibronectin type-III" evidence="9">
    <location>
        <begin position="949"/>
        <end position="1047"/>
    </location>
</feature>
<evidence type="ECO:0000256" key="7">
    <source>
        <dbReference type="SAM" id="SignalP"/>
    </source>
</evidence>
<dbReference type="GO" id="GO:0043235">
    <property type="term" value="C:receptor complex"/>
    <property type="evidence" value="ECO:0007669"/>
    <property type="project" value="TreeGrafter"/>
</dbReference>
<name>A0AAV7YXR7_9EUKA</name>
<dbReference type="CDD" id="cd00063">
    <property type="entry name" value="FN3"/>
    <property type="match status" value="2"/>
</dbReference>
<dbReference type="GO" id="GO:0004672">
    <property type="term" value="F:protein kinase activity"/>
    <property type="evidence" value="ECO:0007669"/>
    <property type="project" value="InterPro"/>
</dbReference>
<comment type="caution">
    <text evidence="10">The sequence shown here is derived from an EMBL/GenBank/DDBJ whole genome shotgun (WGS) entry which is preliminary data.</text>
</comment>
<dbReference type="PANTHER" id="PTHR23036:SF151">
    <property type="entry name" value="FIBRONECTIN TYPE-III DOMAIN-CONTAINING PROTEIN"/>
    <property type="match status" value="1"/>
</dbReference>
<evidence type="ECO:0000259" key="8">
    <source>
        <dbReference type="PROSITE" id="PS50011"/>
    </source>
</evidence>
<evidence type="ECO:0000256" key="3">
    <source>
        <dbReference type="ARBA" id="ARBA00023157"/>
    </source>
</evidence>
<keyword evidence="3" id="KW-1015">Disulfide bond</keyword>